<evidence type="ECO:0000313" key="3">
    <source>
        <dbReference type="Proteomes" id="UP001165190"/>
    </source>
</evidence>
<dbReference type="PANTHER" id="PTHR47747:SF2">
    <property type="entry name" value="RIBONUCLEASE P PROTEIN SUBUNIT P38-LIKE PROTEIN"/>
    <property type="match status" value="1"/>
</dbReference>
<gene>
    <name evidence="2" type="ORF">HRI_003125300</name>
</gene>
<name>A0A9W7IDY3_HIBTR</name>
<keyword evidence="1" id="KW-0812">Transmembrane</keyword>
<feature type="transmembrane region" description="Helical" evidence="1">
    <location>
        <begin position="20"/>
        <end position="39"/>
    </location>
</feature>
<protein>
    <submittedName>
        <fullName evidence="2">Uncharacterized protein</fullName>
    </submittedName>
</protein>
<evidence type="ECO:0000313" key="2">
    <source>
        <dbReference type="EMBL" id="GMI94560.1"/>
    </source>
</evidence>
<dbReference type="EMBL" id="BSYR01000026">
    <property type="protein sequence ID" value="GMI94560.1"/>
    <property type="molecule type" value="Genomic_DNA"/>
</dbReference>
<proteinExistence type="predicted"/>
<reference evidence="2" key="1">
    <citation type="submission" date="2023-05" db="EMBL/GenBank/DDBJ databases">
        <title>Genome and transcriptome analyses reveal genes involved in the formation of fine ridges on petal epidermal cells in Hibiscus trionum.</title>
        <authorList>
            <person name="Koshimizu S."/>
            <person name="Masuda S."/>
            <person name="Ishii T."/>
            <person name="Shirasu K."/>
            <person name="Hoshino A."/>
            <person name="Arita M."/>
        </authorList>
    </citation>
    <scope>NUCLEOTIDE SEQUENCE</scope>
    <source>
        <strain evidence="2">Hamamatsu line</strain>
    </source>
</reference>
<dbReference type="Proteomes" id="UP001165190">
    <property type="component" value="Unassembled WGS sequence"/>
</dbReference>
<keyword evidence="3" id="KW-1185">Reference proteome</keyword>
<dbReference type="PANTHER" id="PTHR47747">
    <property type="entry name" value="RIBONUCLEASE P PROTEIN SUBUNIT P38-LIKE PROTEIN"/>
    <property type="match status" value="1"/>
</dbReference>
<keyword evidence="1" id="KW-1133">Transmembrane helix</keyword>
<dbReference type="OrthoDB" id="102511at2759"/>
<accession>A0A9W7IDY3</accession>
<dbReference type="PROSITE" id="PS51257">
    <property type="entry name" value="PROKAR_LIPOPROTEIN"/>
    <property type="match status" value="1"/>
</dbReference>
<dbReference type="AlphaFoldDB" id="A0A9W7IDY3"/>
<organism evidence="2 3">
    <name type="scientific">Hibiscus trionum</name>
    <name type="common">Flower of an hour</name>
    <dbReference type="NCBI Taxonomy" id="183268"/>
    <lineage>
        <taxon>Eukaryota</taxon>
        <taxon>Viridiplantae</taxon>
        <taxon>Streptophyta</taxon>
        <taxon>Embryophyta</taxon>
        <taxon>Tracheophyta</taxon>
        <taxon>Spermatophyta</taxon>
        <taxon>Magnoliopsida</taxon>
        <taxon>eudicotyledons</taxon>
        <taxon>Gunneridae</taxon>
        <taxon>Pentapetalae</taxon>
        <taxon>rosids</taxon>
        <taxon>malvids</taxon>
        <taxon>Malvales</taxon>
        <taxon>Malvaceae</taxon>
        <taxon>Malvoideae</taxon>
        <taxon>Hibiscus</taxon>
    </lineage>
</organism>
<sequence>MDEKRVSGSYLIISEDKSDSLYPMCFGVSCAFFALGFLAGSEKGDEKWSEFRDEMLQGSAHLMGFLVRRR</sequence>
<evidence type="ECO:0000256" key="1">
    <source>
        <dbReference type="SAM" id="Phobius"/>
    </source>
</evidence>
<keyword evidence="1" id="KW-0472">Membrane</keyword>
<comment type="caution">
    <text evidence="2">The sequence shown here is derived from an EMBL/GenBank/DDBJ whole genome shotgun (WGS) entry which is preliminary data.</text>
</comment>